<proteinExistence type="predicted"/>
<dbReference type="OrthoDB" id="1495288at2"/>
<protein>
    <submittedName>
        <fullName evidence="1">Uncharacterized protein</fullName>
    </submittedName>
</protein>
<organism evidence="1 2">
    <name type="scientific">Chitinophaga parva</name>
    <dbReference type="NCBI Taxonomy" id="2169414"/>
    <lineage>
        <taxon>Bacteria</taxon>
        <taxon>Pseudomonadati</taxon>
        <taxon>Bacteroidota</taxon>
        <taxon>Chitinophagia</taxon>
        <taxon>Chitinophagales</taxon>
        <taxon>Chitinophagaceae</taxon>
        <taxon>Chitinophaga</taxon>
    </lineage>
</organism>
<comment type="caution">
    <text evidence="1">The sequence shown here is derived from an EMBL/GenBank/DDBJ whole genome shotgun (WGS) entry which is preliminary data.</text>
</comment>
<reference evidence="1 2" key="1">
    <citation type="submission" date="2018-04" db="EMBL/GenBank/DDBJ databases">
        <title>Chitinophaga fuyangensis sp. nov., isolated from soil in a chemical factory.</title>
        <authorList>
            <person name="Chen K."/>
        </authorList>
    </citation>
    <scope>NUCLEOTIDE SEQUENCE [LARGE SCALE GENOMIC DNA]</scope>
    <source>
        <strain evidence="1 2">LY-1</strain>
    </source>
</reference>
<dbReference type="EMBL" id="QCYK01000004">
    <property type="protein sequence ID" value="PUZ21808.1"/>
    <property type="molecule type" value="Genomic_DNA"/>
</dbReference>
<keyword evidence="2" id="KW-1185">Reference proteome</keyword>
<gene>
    <name evidence="1" type="ORF">DCC81_24790</name>
</gene>
<evidence type="ECO:0000313" key="1">
    <source>
        <dbReference type="EMBL" id="PUZ21808.1"/>
    </source>
</evidence>
<evidence type="ECO:0000313" key="2">
    <source>
        <dbReference type="Proteomes" id="UP000244450"/>
    </source>
</evidence>
<accession>A0A2T7BBV3</accession>
<name>A0A2T7BBV3_9BACT</name>
<sequence>MWEEVLDFALGELGLDPHAFYCMTWADYLRRSQGYWLRNSRYLEGCRMVAHAVLVAAGGRKVPAAYKIWPLITDPKIVIKQPTKEESKEIFNRYKKAWQTTTTA</sequence>
<dbReference type="Proteomes" id="UP000244450">
    <property type="component" value="Unassembled WGS sequence"/>
</dbReference>
<dbReference type="AlphaFoldDB" id="A0A2T7BBV3"/>
<dbReference type="RefSeq" id="WP_133177797.1">
    <property type="nucleotide sequence ID" value="NZ_QCYK01000004.1"/>
</dbReference>